<evidence type="ECO:0000313" key="8">
    <source>
        <dbReference type="Proteomes" id="UP000094828"/>
    </source>
</evidence>
<comment type="similarity">
    <text evidence="2">Belongs to the iron-containing alcohol dehydrogenase family.</text>
</comment>
<evidence type="ECO:0000256" key="4">
    <source>
        <dbReference type="ARBA" id="ARBA00023027"/>
    </source>
</evidence>
<dbReference type="STRING" id="1841610.A6X21_22005"/>
<dbReference type="SUPFAM" id="SSF56796">
    <property type="entry name" value="Dehydroquinate synthase-like"/>
    <property type="match status" value="1"/>
</dbReference>
<sequence>MTTRALGSELLEPFDCNPLTRVVYGPGSILQLGKLARDYGASRVVLFTDSGILATGHIDRCLQSLQAAGVATTLFSGVHPNPSSDDVDQGVQVAREAQADFLIAVGGGSSIDCAKGVNFVLTGGGTIHDYWGVGKARGPMLPLIVAPTTAGTGSEAQSYALISDAKTHVKMACGDQRASCKVAILDPELTVSMPRSVTAATGIDALSHAIESHVTTRRNSVSQSFSRRAFRLLSQALPIVLDEPAHLPARGAALLGAHWAGAAIENSMLGATHALANPLTATYGITHGVAIGIMLPHVIRYNEPAVSGLYAELAATLPCDAKSDRAQGREKQGGEKLKAGEILAGFVEQVVRQAGQPTNLLELGVEESRLNELAQAAAVQWTGTFNPRPVDVNSLEELYRCALSH</sequence>
<evidence type="ECO:0000259" key="5">
    <source>
        <dbReference type="Pfam" id="PF00465"/>
    </source>
</evidence>
<keyword evidence="8" id="KW-1185">Reference proteome</keyword>
<dbReference type="InterPro" id="IPR039697">
    <property type="entry name" value="Alcohol_dehydrogenase_Fe"/>
</dbReference>
<dbReference type="GO" id="GO:0004022">
    <property type="term" value="F:alcohol dehydrogenase (NAD+) activity"/>
    <property type="evidence" value="ECO:0007669"/>
    <property type="project" value="TreeGrafter"/>
</dbReference>
<evidence type="ECO:0000256" key="3">
    <source>
        <dbReference type="ARBA" id="ARBA00023002"/>
    </source>
</evidence>
<name>A0A1C3EFB1_9PLAN</name>
<dbReference type="PANTHER" id="PTHR11496:SF102">
    <property type="entry name" value="ALCOHOL DEHYDROGENASE 4"/>
    <property type="match status" value="1"/>
</dbReference>
<dbReference type="RefSeq" id="WP_068847722.1">
    <property type="nucleotide sequence ID" value="NZ_LYDR01000072.1"/>
</dbReference>
<evidence type="ECO:0000256" key="2">
    <source>
        <dbReference type="ARBA" id="ARBA00007358"/>
    </source>
</evidence>
<feature type="domain" description="Alcohol dehydrogenase iron-type/glycerol dehydrogenase GldA" evidence="5">
    <location>
        <begin position="20"/>
        <end position="187"/>
    </location>
</feature>
<dbReference type="PANTHER" id="PTHR11496">
    <property type="entry name" value="ALCOHOL DEHYDROGENASE"/>
    <property type="match status" value="1"/>
</dbReference>
<protein>
    <submittedName>
        <fullName evidence="7">Alcohol dehydrogenase</fullName>
    </submittedName>
</protein>
<keyword evidence="3" id="KW-0560">Oxidoreductase</keyword>
<dbReference type="AlphaFoldDB" id="A0A1C3EFB1"/>
<organism evidence="7 8">
    <name type="scientific">Planctopirus hydrillae</name>
    <dbReference type="NCBI Taxonomy" id="1841610"/>
    <lineage>
        <taxon>Bacteria</taxon>
        <taxon>Pseudomonadati</taxon>
        <taxon>Planctomycetota</taxon>
        <taxon>Planctomycetia</taxon>
        <taxon>Planctomycetales</taxon>
        <taxon>Planctomycetaceae</taxon>
        <taxon>Planctopirus</taxon>
    </lineage>
</organism>
<dbReference type="PROSITE" id="PS00913">
    <property type="entry name" value="ADH_IRON_1"/>
    <property type="match status" value="1"/>
</dbReference>
<dbReference type="OrthoDB" id="9804734at2"/>
<keyword evidence="4" id="KW-0520">NAD</keyword>
<proteinExistence type="inferred from homology"/>
<dbReference type="FunFam" id="3.40.50.1970:FF:000003">
    <property type="entry name" value="Alcohol dehydrogenase, iron-containing"/>
    <property type="match status" value="1"/>
</dbReference>
<dbReference type="Pfam" id="PF00465">
    <property type="entry name" value="Fe-ADH"/>
    <property type="match status" value="1"/>
</dbReference>
<dbReference type="Gene3D" id="3.40.50.1970">
    <property type="match status" value="1"/>
</dbReference>
<dbReference type="CDD" id="cd08551">
    <property type="entry name" value="Fe-ADH"/>
    <property type="match status" value="1"/>
</dbReference>
<dbReference type="GO" id="GO:0046872">
    <property type="term" value="F:metal ion binding"/>
    <property type="evidence" value="ECO:0007669"/>
    <property type="project" value="InterPro"/>
</dbReference>
<dbReference type="InterPro" id="IPR001670">
    <property type="entry name" value="ADH_Fe/GldA"/>
</dbReference>
<dbReference type="InterPro" id="IPR018211">
    <property type="entry name" value="ADH_Fe_CS"/>
</dbReference>
<dbReference type="Pfam" id="PF25137">
    <property type="entry name" value="ADH_Fe_C"/>
    <property type="match status" value="1"/>
</dbReference>
<dbReference type="Gene3D" id="1.20.1090.10">
    <property type="entry name" value="Dehydroquinate synthase-like - alpha domain"/>
    <property type="match status" value="1"/>
</dbReference>
<comment type="caution">
    <text evidence="7">The sequence shown here is derived from an EMBL/GenBank/DDBJ whole genome shotgun (WGS) entry which is preliminary data.</text>
</comment>
<dbReference type="EMBL" id="LYDR01000072">
    <property type="protein sequence ID" value="ODA31947.1"/>
    <property type="molecule type" value="Genomic_DNA"/>
</dbReference>
<evidence type="ECO:0000313" key="7">
    <source>
        <dbReference type="EMBL" id="ODA31947.1"/>
    </source>
</evidence>
<evidence type="ECO:0000256" key="1">
    <source>
        <dbReference type="ARBA" id="ARBA00001962"/>
    </source>
</evidence>
<evidence type="ECO:0000259" key="6">
    <source>
        <dbReference type="Pfam" id="PF25137"/>
    </source>
</evidence>
<feature type="domain" description="Fe-containing alcohol dehydrogenase-like C-terminal" evidence="6">
    <location>
        <begin position="198"/>
        <end position="402"/>
    </location>
</feature>
<reference evidence="7 8" key="1">
    <citation type="submission" date="2016-05" db="EMBL/GenBank/DDBJ databases">
        <title>Genomic and physiological characterization of Planctopirus sp. isolated from fresh water lake.</title>
        <authorList>
            <person name="Subhash Y."/>
            <person name="Ramana C."/>
        </authorList>
    </citation>
    <scope>NUCLEOTIDE SEQUENCE [LARGE SCALE GENOMIC DNA]</scope>
    <source>
        <strain evidence="7 8">JC280</strain>
    </source>
</reference>
<dbReference type="Proteomes" id="UP000094828">
    <property type="component" value="Unassembled WGS sequence"/>
</dbReference>
<dbReference type="InterPro" id="IPR056798">
    <property type="entry name" value="ADH_Fe_C"/>
</dbReference>
<comment type="cofactor">
    <cofactor evidence="1">
        <name>Fe cation</name>
        <dbReference type="ChEBI" id="CHEBI:24875"/>
    </cofactor>
</comment>
<gene>
    <name evidence="7" type="ORF">A6X21_22005</name>
</gene>
<accession>A0A1C3EFB1</accession>